<keyword evidence="2" id="KW-1185">Reference proteome</keyword>
<dbReference type="EMBL" id="BGZK01001873">
    <property type="protein sequence ID" value="GBP87635.1"/>
    <property type="molecule type" value="Genomic_DNA"/>
</dbReference>
<comment type="caution">
    <text evidence="1">The sequence shown here is derived from an EMBL/GenBank/DDBJ whole genome shotgun (WGS) entry which is preliminary data.</text>
</comment>
<gene>
    <name evidence="1" type="primary">Gemin7</name>
    <name evidence="1" type="ORF">EVAR_62693_1</name>
</gene>
<dbReference type="Pfam" id="PF11095">
    <property type="entry name" value="Gemin7"/>
    <property type="match status" value="1"/>
</dbReference>
<protein>
    <submittedName>
        <fullName evidence="1">Gem-associated protein 7</fullName>
    </submittedName>
</protein>
<dbReference type="Proteomes" id="UP000299102">
    <property type="component" value="Unassembled WGS sequence"/>
</dbReference>
<name>A0A4C1ZM82_EUMVA</name>
<accession>A0A4C1ZM82</accession>
<evidence type="ECO:0000313" key="1">
    <source>
        <dbReference type="EMBL" id="GBP87635.1"/>
    </source>
</evidence>
<dbReference type="GO" id="GO:0034719">
    <property type="term" value="C:SMN-Sm protein complex"/>
    <property type="evidence" value="ECO:0007669"/>
    <property type="project" value="InterPro"/>
</dbReference>
<sequence length="94" mass="10612">MKGVISDSENSNLQEVRVKLRTGFLRAVRELSGESCKILTYEKSCLQAKFSGWKPDGSEIFVQDLKTPTNLHIESALLRVPDIISITYDKIIEL</sequence>
<proteinExistence type="predicted"/>
<dbReference type="GO" id="GO:0000387">
    <property type="term" value="P:spliceosomal snRNP assembly"/>
    <property type="evidence" value="ECO:0007669"/>
    <property type="project" value="TreeGrafter"/>
</dbReference>
<reference evidence="1 2" key="1">
    <citation type="journal article" date="2019" name="Commun. Biol.">
        <title>The bagworm genome reveals a unique fibroin gene that provides high tensile strength.</title>
        <authorList>
            <person name="Kono N."/>
            <person name="Nakamura H."/>
            <person name="Ohtoshi R."/>
            <person name="Tomita M."/>
            <person name="Numata K."/>
            <person name="Arakawa K."/>
        </authorList>
    </citation>
    <scope>NUCLEOTIDE SEQUENCE [LARGE SCALE GENOMIC DNA]</scope>
</reference>
<evidence type="ECO:0000313" key="2">
    <source>
        <dbReference type="Proteomes" id="UP000299102"/>
    </source>
</evidence>
<dbReference type="InterPro" id="IPR020338">
    <property type="entry name" value="SMN_gemin7"/>
</dbReference>
<dbReference type="AlphaFoldDB" id="A0A4C1ZM82"/>
<dbReference type="Gene3D" id="2.30.30.100">
    <property type="match status" value="1"/>
</dbReference>
<organism evidence="1 2">
    <name type="scientific">Eumeta variegata</name>
    <name type="common">Bagworm moth</name>
    <name type="synonym">Eumeta japonica</name>
    <dbReference type="NCBI Taxonomy" id="151549"/>
    <lineage>
        <taxon>Eukaryota</taxon>
        <taxon>Metazoa</taxon>
        <taxon>Ecdysozoa</taxon>
        <taxon>Arthropoda</taxon>
        <taxon>Hexapoda</taxon>
        <taxon>Insecta</taxon>
        <taxon>Pterygota</taxon>
        <taxon>Neoptera</taxon>
        <taxon>Endopterygota</taxon>
        <taxon>Lepidoptera</taxon>
        <taxon>Glossata</taxon>
        <taxon>Ditrysia</taxon>
        <taxon>Tineoidea</taxon>
        <taxon>Psychidae</taxon>
        <taxon>Oiketicinae</taxon>
        <taxon>Eumeta</taxon>
    </lineage>
</organism>
<dbReference type="PANTHER" id="PTHR14679">
    <property type="entry name" value="GEM-ASSOCIATED PROTEIN 7"/>
    <property type="match status" value="1"/>
</dbReference>
<dbReference type="OrthoDB" id="70763at2759"/>
<dbReference type="PANTHER" id="PTHR14679:SF1">
    <property type="entry name" value="GEM-ASSOCIATED PROTEIN 7"/>
    <property type="match status" value="1"/>
</dbReference>